<dbReference type="InterPro" id="IPR027417">
    <property type="entry name" value="P-loop_NTPase"/>
</dbReference>
<evidence type="ECO:0008006" key="5">
    <source>
        <dbReference type="Google" id="ProtNLM"/>
    </source>
</evidence>
<dbReference type="STRING" id="283909.R7TZV5"/>
<dbReference type="EMBL" id="AMQN01001935">
    <property type="status" value="NOT_ANNOTATED_CDS"/>
    <property type="molecule type" value="Genomic_DNA"/>
</dbReference>
<dbReference type="PANTHER" id="PTHR33844:SF1">
    <property type="entry name" value="SULFOTRANSFERASE DOMAIN-CONTAINING PROTEIN"/>
    <property type="match status" value="1"/>
</dbReference>
<reference evidence="3" key="3">
    <citation type="submission" date="2015-06" db="UniProtKB">
        <authorList>
            <consortium name="EnsemblMetazoa"/>
        </authorList>
    </citation>
    <scope>IDENTIFICATION</scope>
</reference>
<evidence type="ECO:0000313" key="3">
    <source>
        <dbReference type="EnsemblMetazoa" id="CapteP196175"/>
    </source>
</evidence>
<dbReference type="EMBL" id="KB306824">
    <property type="protein sequence ID" value="ELT99483.1"/>
    <property type="molecule type" value="Genomic_DNA"/>
</dbReference>
<gene>
    <name evidence="2" type="ORF">CAPTEDRAFT_196175</name>
</gene>
<sequence length="444" mass="50646">MALRLLDSFCLVSRRFLKKLVFLFFRWFFVLIQRALWQLNGTQERITRSQNPAEFKAHAVKVLTWVKYDFFIPPSLKDFLFLHDDILDADYVIQNDSVSLFFLDPENDVAVFAEGRPDQMLWRGEMNPFITLACYDHAQRLIVIPMPVFHKICSRLPDPDGKLVFLGNTGRCGSTLLVQLFEQTEKIITYSEPFPLNNLSVMYKEKGHCPEVLQMTRHLIRMFCRPLKSLPNPDGYLIKPIGPALLCMDVVEKIYPGTSYFYLYRDMDKVARSYYKLSFILPSSRLIFLFMRFSASMVDRIFGNVGLPTKGAARTFQDDYCSAIFQAIIATKIYQRLRNDGANIHGLSFDDLIANKELGVRAIFKVCGLSSALVKPAMRAFDQDAQKGSIVSMEVMSKISPLKVTDADVQRANKLLVEFGFPPIGQPCRLEGTLDIGQSAESSK</sequence>
<keyword evidence="4" id="KW-1185">Reference proteome</keyword>
<dbReference type="OMA" id="IVHYLFP"/>
<evidence type="ECO:0000313" key="4">
    <source>
        <dbReference type="Proteomes" id="UP000014760"/>
    </source>
</evidence>
<evidence type="ECO:0000256" key="1">
    <source>
        <dbReference type="SAM" id="Phobius"/>
    </source>
</evidence>
<dbReference type="SUPFAM" id="SSF52540">
    <property type="entry name" value="P-loop containing nucleoside triphosphate hydrolases"/>
    <property type="match status" value="1"/>
</dbReference>
<reference evidence="2 4" key="2">
    <citation type="journal article" date="2013" name="Nature">
        <title>Insights into bilaterian evolution from three spiralian genomes.</title>
        <authorList>
            <person name="Simakov O."/>
            <person name="Marletaz F."/>
            <person name="Cho S.J."/>
            <person name="Edsinger-Gonzales E."/>
            <person name="Havlak P."/>
            <person name="Hellsten U."/>
            <person name="Kuo D.H."/>
            <person name="Larsson T."/>
            <person name="Lv J."/>
            <person name="Arendt D."/>
            <person name="Savage R."/>
            <person name="Osoegawa K."/>
            <person name="de Jong P."/>
            <person name="Grimwood J."/>
            <person name="Chapman J.A."/>
            <person name="Shapiro H."/>
            <person name="Aerts A."/>
            <person name="Otillar R.P."/>
            <person name="Terry A.Y."/>
            <person name="Boore J.L."/>
            <person name="Grigoriev I.V."/>
            <person name="Lindberg D.R."/>
            <person name="Seaver E.C."/>
            <person name="Weisblat D.A."/>
            <person name="Putnam N.H."/>
            <person name="Rokhsar D.S."/>
        </authorList>
    </citation>
    <scope>NUCLEOTIDE SEQUENCE</scope>
    <source>
        <strain evidence="2 4">I ESC-2004</strain>
    </source>
</reference>
<name>R7TZV5_CAPTE</name>
<proteinExistence type="predicted"/>
<dbReference type="HOGENOM" id="CLU_034499_0_0_1"/>
<keyword evidence="1" id="KW-1133">Transmembrane helix</keyword>
<dbReference type="PANTHER" id="PTHR33844">
    <property type="entry name" value="SULFOTRANSFER_1 DOMAIN-CONTAINING PROTEIN"/>
    <property type="match status" value="1"/>
</dbReference>
<keyword evidence="1" id="KW-0812">Transmembrane</keyword>
<dbReference type="OrthoDB" id="5912733at2759"/>
<dbReference type="Proteomes" id="UP000014760">
    <property type="component" value="Unassembled WGS sequence"/>
</dbReference>
<feature type="transmembrane region" description="Helical" evidence="1">
    <location>
        <begin position="20"/>
        <end position="37"/>
    </location>
</feature>
<keyword evidence="1" id="KW-0472">Membrane</keyword>
<protein>
    <recommendedName>
        <fullName evidence="5">Sulfotransferase domain-containing protein</fullName>
    </recommendedName>
</protein>
<reference evidence="4" key="1">
    <citation type="submission" date="2012-12" db="EMBL/GenBank/DDBJ databases">
        <authorList>
            <person name="Hellsten U."/>
            <person name="Grimwood J."/>
            <person name="Chapman J.A."/>
            <person name="Shapiro H."/>
            <person name="Aerts A."/>
            <person name="Otillar R.P."/>
            <person name="Terry A.Y."/>
            <person name="Boore J.L."/>
            <person name="Simakov O."/>
            <person name="Marletaz F."/>
            <person name="Cho S.-J."/>
            <person name="Edsinger-Gonzales E."/>
            <person name="Havlak P."/>
            <person name="Kuo D.-H."/>
            <person name="Larsson T."/>
            <person name="Lv J."/>
            <person name="Arendt D."/>
            <person name="Savage R."/>
            <person name="Osoegawa K."/>
            <person name="de Jong P."/>
            <person name="Lindberg D.R."/>
            <person name="Seaver E.C."/>
            <person name="Weisblat D.A."/>
            <person name="Putnam N.H."/>
            <person name="Grigoriev I.V."/>
            <person name="Rokhsar D.S."/>
        </authorList>
    </citation>
    <scope>NUCLEOTIDE SEQUENCE</scope>
    <source>
        <strain evidence="4">I ESC-2004</strain>
    </source>
</reference>
<evidence type="ECO:0000313" key="2">
    <source>
        <dbReference type="EMBL" id="ELT99483.1"/>
    </source>
</evidence>
<accession>R7TZV5</accession>
<organism evidence="2">
    <name type="scientific">Capitella teleta</name>
    <name type="common">Polychaete worm</name>
    <dbReference type="NCBI Taxonomy" id="283909"/>
    <lineage>
        <taxon>Eukaryota</taxon>
        <taxon>Metazoa</taxon>
        <taxon>Spiralia</taxon>
        <taxon>Lophotrochozoa</taxon>
        <taxon>Annelida</taxon>
        <taxon>Polychaeta</taxon>
        <taxon>Sedentaria</taxon>
        <taxon>Scolecida</taxon>
        <taxon>Capitellidae</taxon>
        <taxon>Capitella</taxon>
    </lineage>
</organism>
<dbReference type="AlphaFoldDB" id="R7TZV5"/>
<dbReference type="EnsemblMetazoa" id="CapteT196175">
    <property type="protein sequence ID" value="CapteP196175"/>
    <property type="gene ID" value="CapteG196175"/>
</dbReference>
<dbReference type="Gene3D" id="3.40.50.300">
    <property type="entry name" value="P-loop containing nucleotide triphosphate hydrolases"/>
    <property type="match status" value="1"/>
</dbReference>